<comment type="caution">
    <text evidence="1">The sequence shown here is derived from an EMBL/GenBank/DDBJ whole genome shotgun (WGS) entry which is preliminary data.</text>
</comment>
<dbReference type="EMBL" id="CAJVPU010000704">
    <property type="protein sequence ID" value="CAG8459534.1"/>
    <property type="molecule type" value="Genomic_DNA"/>
</dbReference>
<organism evidence="1 2">
    <name type="scientific">Dentiscutata heterogama</name>
    <dbReference type="NCBI Taxonomy" id="1316150"/>
    <lineage>
        <taxon>Eukaryota</taxon>
        <taxon>Fungi</taxon>
        <taxon>Fungi incertae sedis</taxon>
        <taxon>Mucoromycota</taxon>
        <taxon>Glomeromycotina</taxon>
        <taxon>Glomeromycetes</taxon>
        <taxon>Diversisporales</taxon>
        <taxon>Gigasporaceae</taxon>
        <taxon>Dentiscutata</taxon>
    </lineage>
</organism>
<evidence type="ECO:0000313" key="1">
    <source>
        <dbReference type="EMBL" id="CAG8459534.1"/>
    </source>
</evidence>
<protein>
    <submittedName>
        <fullName evidence="1">12394_t:CDS:1</fullName>
    </submittedName>
</protein>
<dbReference type="Proteomes" id="UP000789702">
    <property type="component" value="Unassembled WGS sequence"/>
</dbReference>
<evidence type="ECO:0000313" key="2">
    <source>
        <dbReference type="Proteomes" id="UP000789702"/>
    </source>
</evidence>
<sequence length="100" mass="11746">MSTPYLITDFSTKSFSEDIQNSLQKTRNFAEPDYSEGSNSKNSIKYNRHKHSAKINRSKEQCLRIRQKVVPVHEYINKLSDELSDETFKLCKICQNKWAE</sequence>
<reference evidence="1" key="1">
    <citation type="submission" date="2021-06" db="EMBL/GenBank/DDBJ databases">
        <authorList>
            <person name="Kallberg Y."/>
            <person name="Tangrot J."/>
            <person name="Rosling A."/>
        </authorList>
    </citation>
    <scope>NUCLEOTIDE SEQUENCE</scope>
    <source>
        <strain evidence="1">IL203A</strain>
    </source>
</reference>
<accession>A0ACA9KAC8</accession>
<gene>
    <name evidence="1" type="ORF">DHETER_LOCUS1215</name>
</gene>
<name>A0ACA9KAC8_9GLOM</name>
<proteinExistence type="predicted"/>
<feature type="non-terminal residue" evidence="1">
    <location>
        <position position="100"/>
    </location>
</feature>
<keyword evidence="2" id="KW-1185">Reference proteome</keyword>